<sequence length="572" mass="63217">MQASDVMAIVLDKIPTVQAITAFTVGLLFIVLNLRTRFNDIAGEPFPEEFRSFKLSDLTSLRRFQHGLAIYFLLLALIYVLLLSLGPNVLNKLFGVTVSEDTFPLYLALALAGIVPNVQLLAHAEESVRGLAQRIAGVPSDHSYIRRKIAEAKIKKPVKDDLKAYLGAQLPLDEARQLISERELKDLLKCCLIVRALDQVTSEHPMVNHVTVRVSHTFDAKLQDGRRRVEAIAETLRTHLAQASDEAAAHAPSVRGEIRDAYDLLTYLLSCAIVAETSARQREVNVILDEMGFVVNRNIRRYVQDRVLSATLQGSVAVFVASAAVNVLFGLVAPARAGEVVPVIRWITYALSFAVPTYVMLAVYCWRRNHQLARRRWFMTASGYRPRMSKQVGAAGAAVVCTAVIAPFVDAAALIAETERIRSLAAHFPVDDASYWAYLLTYLITPFLILVFFAKLIERDRQAEFDAGFAVVYFAPRRVVTVSATYALTIAVFNVTLVLMTSESLHAWLLALRVGGLMHFFAQPQTVNVAWFLCAVGAGAFVFFRSFIRSGLDVSDPDQSSTPAHAGHPVTA</sequence>
<name>A0A934QJL1_9PROT</name>
<protein>
    <submittedName>
        <fullName evidence="1">Uncharacterized protein</fullName>
    </submittedName>
</protein>
<evidence type="ECO:0000313" key="1">
    <source>
        <dbReference type="EMBL" id="MBK1697635.1"/>
    </source>
</evidence>
<organism evidence="1 2">
    <name type="scientific">Rhodovibrio salinarum</name>
    <dbReference type="NCBI Taxonomy" id="1087"/>
    <lineage>
        <taxon>Bacteria</taxon>
        <taxon>Pseudomonadati</taxon>
        <taxon>Pseudomonadota</taxon>
        <taxon>Alphaproteobacteria</taxon>
        <taxon>Rhodospirillales</taxon>
        <taxon>Rhodovibrionaceae</taxon>
        <taxon>Rhodovibrio</taxon>
    </lineage>
</organism>
<reference evidence="1" key="1">
    <citation type="submission" date="2017-08" db="EMBL/GenBank/DDBJ databases">
        <authorList>
            <person name="Imhoff J.F."/>
            <person name="Rahn T."/>
            <person name="Kuenzel S."/>
            <person name="Neulinger S.C."/>
        </authorList>
    </citation>
    <scope>NUCLEOTIDE SEQUENCE</scope>
    <source>
        <strain evidence="1">DSM 9154</strain>
    </source>
</reference>
<evidence type="ECO:0000313" key="2">
    <source>
        <dbReference type="Proteomes" id="UP000778970"/>
    </source>
</evidence>
<gene>
    <name evidence="1" type="ORF">CKO21_10300</name>
</gene>
<dbReference type="Proteomes" id="UP000778970">
    <property type="component" value="Unassembled WGS sequence"/>
</dbReference>
<accession>A0A934QJL1</accession>
<keyword evidence="2" id="KW-1185">Reference proteome</keyword>
<proteinExistence type="predicted"/>
<reference evidence="1" key="2">
    <citation type="journal article" date="2020" name="Microorganisms">
        <title>Osmotic Adaptation and Compatible Solute Biosynthesis of Phototrophic Bacteria as Revealed from Genome Analyses.</title>
        <authorList>
            <person name="Imhoff J.F."/>
            <person name="Rahn T."/>
            <person name="Kunzel S."/>
            <person name="Keller A."/>
            <person name="Neulinger S.C."/>
        </authorList>
    </citation>
    <scope>NUCLEOTIDE SEQUENCE</scope>
    <source>
        <strain evidence="1">DSM 9154</strain>
    </source>
</reference>
<dbReference type="AlphaFoldDB" id="A0A934QJL1"/>
<comment type="caution">
    <text evidence="1">The sequence shown here is derived from an EMBL/GenBank/DDBJ whole genome shotgun (WGS) entry which is preliminary data.</text>
</comment>
<dbReference type="RefSeq" id="WP_027289126.1">
    <property type="nucleotide sequence ID" value="NZ_NRRE01000026.1"/>
</dbReference>
<dbReference type="EMBL" id="NRRE01000026">
    <property type="protein sequence ID" value="MBK1697635.1"/>
    <property type="molecule type" value="Genomic_DNA"/>
</dbReference>